<sequence>MPPRKALACCRSSVKHVFGDFVLHLLWVHQIRNAIHRLKIVLHRLPVKEECPVNYPSDEPKSWRSKNIALINLEQVEIHGFDGDDHEFDFLKVIFRCAPLLKGIAVWVSAEVATSNDRCTEMHDIFKAYIILWTAS</sequence>
<evidence type="ECO:0000313" key="2">
    <source>
        <dbReference type="Proteomes" id="UP001732700"/>
    </source>
</evidence>
<reference evidence="1" key="2">
    <citation type="submission" date="2025-09" db="UniProtKB">
        <authorList>
            <consortium name="EnsemblPlants"/>
        </authorList>
    </citation>
    <scope>IDENTIFICATION</scope>
</reference>
<proteinExistence type="predicted"/>
<reference evidence="1" key="1">
    <citation type="submission" date="2021-05" db="EMBL/GenBank/DDBJ databases">
        <authorList>
            <person name="Scholz U."/>
            <person name="Mascher M."/>
            <person name="Fiebig A."/>
        </authorList>
    </citation>
    <scope>NUCLEOTIDE SEQUENCE [LARGE SCALE GENOMIC DNA]</scope>
</reference>
<name>A0ACD5WSX1_AVESA</name>
<keyword evidence="2" id="KW-1185">Reference proteome</keyword>
<dbReference type="EnsemblPlants" id="AVESA.00010b.r2.4CG1269330.1">
    <property type="protein sequence ID" value="AVESA.00010b.r2.4CG1269330.1.CDS"/>
    <property type="gene ID" value="AVESA.00010b.r2.4CG1269330"/>
</dbReference>
<protein>
    <submittedName>
        <fullName evidence="1">Uncharacterized protein</fullName>
    </submittedName>
</protein>
<organism evidence="1 2">
    <name type="scientific">Avena sativa</name>
    <name type="common">Oat</name>
    <dbReference type="NCBI Taxonomy" id="4498"/>
    <lineage>
        <taxon>Eukaryota</taxon>
        <taxon>Viridiplantae</taxon>
        <taxon>Streptophyta</taxon>
        <taxon>Embryophyta</taxon>
        <taxon>Tracheophyta</taxon>
        <taxon>Spermatophyta</taxon>
        <taxon>Magnoliopsida</taxon>
        <taxon>Liliopsida</taxon>
        <taxon>Poales</taxon>
        <taxon>Poaceae</taxon>
        <taxon>BOP clade</taxon>
        <taxon>Pooideae</taxon>
        <taxon>Poodae</taxon>
        <taxon>Poeae</taxon>
        <taxon>Poeae Chloroplast Group 1 (Aveneae type)</taxon>
        <taxon>Aveninae</taxon>
        <taxon>Avena</taxon>
    </lineage>
</organism>
<dbReference type="Proteomes" id="UP001732700">
    <property type="component" value="Chromosome 4C"/>
</dbReference>
<accession>A0ACD5WSX1</accession>
<evidence type="ECO:0000313" key="1">
    <source>
        <dbReference type="EnsemblPlants" id="AVESA.00010b.r2.4CG1269330.1.CDS"/>
    </source>
</evidence>